<evidence type="ECO:0000313" key="3">
    <source>
        <dbReference type="EMBL" id="KAF2177813.1"/>
    </source>
</evidence>
<feature type="domain" description="Helitron helicase-like" evidence="1">
    <location>
        <begin position="399"/>
        <end position="616"/>
    </location>
</feature>
<dbReference type="AlphaFoldDB" id="A0A6A6DFR9"/>
<evidence type="ECO:0000259" key="1">
    <source>
        <dbReference type="Pfam" id="PF14214"/>
    </source>
</evidence>
<dbReference type="Pfam" id="PF14214">
    <property type="entry name" value="Helitron_like_N"/>
    <property type="match status" value="1"/>
</dbReference>
<dbReference type="Pfam" id="PF20209">
    <property type="entry name" value="DUF6570"/>
    <property type="match status" value="1"/>
</dbReference>
<sequence>MSTDFGVRCTQFSCRKCFPLGRRVLGCAECIRELERGGLSPAGHVHGWLRCEHTFPDELKVEEKLIALNSCYGFITKYSVVKGHRESTTYPKHIKGHITVFPNSVQELVTLVLPHPLLKVMDEIHVSWQGTEKPAPKDLSILLSVRRRIVEKALVWLRKNNPLYAHIEIDTAELESWGAPSHGVPPQVYDRLERDEPSALEKMRTAQLVPPTERGLEAGGDVDVREILAMLNQEQDVSPDGTEVGRIAPGSGDAEAEANMNGSSEIIQEISASGMFALDAHPDVEDAEKLQYVYNALGHNSASMGMGEGRSAASAEVRRGTTSEPYILVSRGEDFADSDDVWFYAKAFPTLFPFGGGGPRQVEEMMSEVVEGLTAEVSLGGEAMAGSAVSSRNLGLETWARVVLQRHGGRFATHRVFTFLLFNKLVRFRNHHVSMMSVSRKEFPEVERIVQSLSAQRLERARDELKASGKTTDGAVSQLLRNLSLYGFRQPMSRELRLGMRRKIKSLIVREGIPAIWFTLNPNDITNPVKLRLAAYRSREPEEAEAFLTSLDASYKRVRLAISDPLSSALFFHREISMFFKYYVKIGESSVFGCISEYFGAVETNERGALHLHGLLWLHGNMRLSSLPEEVEDEHNRSYRDRVIQFVDSVFTEVCLYPSLSFEQSSET</sequence>
<organism evidence="3 4">
    <name type="scientific">Zopfia rhizophila CBS 207.26</name>
    <dbReference type="NCBI Taxonomy" id="1314779"/>
    <lineage>
        <taxon>Eukaryota</taxon>
        <taxon>Fungi</taxon>
        <taxon>Dikarya</taxon>
        <taxon>Ascomycota</taxon>
        <taxon>Pezizomycotina</taxon>
        <taxon>Dothideomycetes</taxon>
        <taxon>Dothideomycetes incertae sedis</taxon>
        <taxon>Zopfiaceae</taxon>
        <taxon>Zopfia</taxon>
    </lineage>
</organism>
<gene>
    <name evidence="3" type="ORF">K469DRAFT_351650</name>
</gene>
<proteinExistence type="predicted"/>
<feature type="domain" description="DUF6570" evidence="2">
    <location>
        <begin position="60"/>
        <end position="174"/>
    </location>
</feature>
<evidence type="ECO:0000259" key="2">
    <source>
        <dbReference type="Pfam" id="PF20209"/>
    </source>
</evidence>
<dbReference type="Proteomes" id="UP000800200">
    <property type="component" value="Unassembled WGS sequence"/>
</dbReference>
<dbReference type="InterPro" id="IPR046700">
    <property type="entry name" value="DUF6570"/>
</dbReference>
<accession>A0A6A6DFR9</accession>
<protein>
    <submittedName>
        <fullName evidence="3">Uncharacterized protein</fullName>
    </submittedName>
</protein>
<keyword evidence="4" id="KW-1185">Reference proteome</keyword>
<evidence type="ECO:0000313" key="4">
    <source>
        <dbReference type="Proteomes" id="UP000800200"/>
    </source>
</evidence>
<dbReference type="EMBL" id="ML994683">
    <property type="protein sequence ID" value="KAF2177813.1"/>
    <property type="molecule type" value="Genomic_DNA"/>
</dbReference>
<dbReference type="OrthoDB" id="3928844at2759"/>
<name>A0A6A6DFR9_9PEZI</name>
<reference evidence="3" key="1">
    <citation type="journal article" date="2020" name="Stud. Mycol.">
        <title>101 Dothideomycetes genomes: a test case for predicting lifestyles and emergence of pathogens.</title>
        <authorList>
            <person name="Haridas S."/>
            <person name="Albert R."/>
            <person name="Binder M."/>
            <person name="Bloem J."/>
            <person name="Labutti K."/>
            <person name="Salamov A."/>
            <person name="Andreopoulos B."/>
            <person name="Baker S."/>
            <person name="Barry K."/>
            <person name="Bills G."/>
            <person name="Bluhm B."/>
            <person name="Cannon C."/>
            <person name="Castanera R."/>
            <person name="Culley D."/>
            <person name="Daum C."/>
            <person name="Ezra D."/>
            <person name="Gonzalez J."/>
            <person name="Henrissat B."/>
            <person name="Kuo A."/>
            <person name="Liang C."/>
            <person name="Lipzen A."/>
            <person name="Lutzoni F."/>
            <person name="Magnuson J."/>
            <person name="Mondo S."/>
            <person name="Nolan M."/>
            <person name="Ohm R."/>
            <person name="Pangilinan J."/>
            <person name="Park H.-J."/>
            <person name="Ramirez L."/>
            <person name="Alfaro M."/>
            <person name="Sun H."/>
            <person name="Tritt A."/>
            <person name="Yoshinaga Y."/>
            <person name="Zwiers L.-H."/>
            <person name="Turgeon B."/>
            <person name="Goodwin S."/>
            <person name="Spatafora J."/>
            <person name="Crous P."/>
            <person name="Grigoriev I."/>
        </authorList>
    </citation>
    <scope>NUCLEOTIDE SEQUENCE</scope>
    <source>
        <strain evidence="3">CBS 207.26</strain>
    </source>
</reference>
<dbReference type="InterPro" id="IPR025476">
    <property type="entry name" value="Helitron_helicase-like"/>
</dbReference>